<feature type="transmembrane region" description="Helical" evidence="9">
    <location>
        <begin position="248"/>
        <end position="281"/>
    </location>
</feature>
<dbReference type="EMBL" id="BRPJ01000066">
    <property type="protein sequence ID" value="GLB31348.1"/>
    <property type="molecule type" value="Genomic_DNA"/>
</dbReference>
<keyword evidence="3" id="KW-0328">Glycosyltransferase</keyword>
<name>A0ABQ5M8U0_9FIRM</name>
<dbReference type="PANTHER" id="PTHR33908">
    <property type="entry name" value="MANNOSYLTRANSFERASE YKCB-RELATED"/>
    <property type="match status" value="1"/>
</dbReference>
<evidence type="ECO:0000313" key="11">
    <source>
        <dbReference type="EMBL" id="GLB31348.1"/>
    </source>
</evidence>
<dbReference type="InterPro" id="IPR050297">
    <property type="entry name" value="LipidA_mod_glycosyltrf_83"/>
</dbReference>
<dbReference type="PANTHER" id="PTHR33908:SF11">
    <property type="entry name" value="MEMBRANE PROTEIN"/>
    <property type="match status" value="1"/>
</dbReference>
<evidence type="ECO:0000256" key="3">
    <source>
        <dbReference type="ARBA" id="ARBA00022676"/>
    </source>
</evidence>
<evidence type="ECO:0000256" key="7">
    <source>
        <dbReference type="ARBA" id="ARBA00023136"/>
    </source>
</evidence>
<feature type="transmembrane region" description="Helical" evidence="9">
    <location>
        <begin position="150"/>
        <end position="181"/>
    </location>
</feature>
<feature type="transmembrane region" description="Helical" evidence="9">
    <location>
        <begin position="193"/>
        <end position="212"/>
    </location>
</feature>
<evidence type="ECO:0000313" key="12">
    <source>
        <dbReference type="Proteomes" id="UP001419084"/>
    </source>
</evidence>
<dbReference type="InterPro" id="IPR038731">
    <property type="entry name" value="RgtA/B/C-like"/>
</dbReference>
<feature type="transmembrane region" description="Helical" evidence="9">
    <location>
        <begin position="84"/>
        <end position="102"/>
    </location>
</feature>
<evidence type="ECO:0000256" key="8">
    <source>
        <dbReference type="SAM" id="MobiDB-lite"/>
    </source>
</evidence>
<evidence type="ECO:0000256" key="4">
    <source>
        <dbReference type="ARBA" id="ARBA00022679"/>
    </source>
</evidence>
<evidence type="ECO:0000256" key="2">
    <source>
        <dbReference type="ARBA" id="ARBA00022475"/>
    </source>
</evidence>
<dbReference type="Proteomes" id="UP001419084">
    <property type="component" value="Unassembled WGS sequence"/>
</dbReference>
<keyword evidence="6 9" id="KW-1133">Transmembrane helix</keyword>
<evidence type="ECO:0000256" key="6">
    <source>
        <dbReference type="ARBA" id="ARBA00022989"/>
    </source>
</evidence>
<comment type="subcellular location">
    <subcellularLocation>
        <location evidence="1">Cell membrane</location>
        <topology evidence="1">Multi-pass membrane protein</topology>
    </subcellularLocation>
</comment>
<keyword evidence="12" id="KW-1185">Reference proteome</keyword>
<feature type="transmembrane region" description="Helical" evidence="9">
    <location>
        <begin position="495"/>
        <end position="514"/>
    </location>
</feature>
<reference evidence="11 12" key="1">
    <citation type="journal article" date="2024" name="Int. J. Syst. Evol. Microbiol.">
        <title>Lacrimispora brassicae sp. nov. isolated from fermented cabbage, and proposal of Clostridium indicum Gundawar et al. 2019 and Clostridium methoxybenzovorans Mechichi et al. 1999 as heterotypic synonyms of Lacrimispora amygdalina (Parshina et al. 2003) Haas and Blanchard 2020 and Lacrimispora indolis (McClung and McCoy 1957) Haas and Blanchard 2020, respectively.</title>
        <authorList>
            <person name="Kobayashi H."/>
            <person name="Tanizawa Y."/>
            <person name="Sakamoto M."/>
            <person name="Ohkuma M."/>
            <person name="Tohno M."/>
        </authorList>
    </citation>
    <scope>NUCLEOTIDE SEQUENCE [LARGE SCALE GENOMIC DNA]</scope>
    <source>
        <strain evidence="11 12">DSM 12857</strain>
    </source>
</reference>
<sequence>MKLEKNWFYSFCIALSIAGMAYILITGVSDVQGNQEYPYAMKGMLILFFFLTWAGVNFFALLSARIGITAKLRKYYKYFSGMEVVYVFLILILAFAARVFVIRELPMDLESDYKTYYEIAKMLKDGVLQEKGEGYCSYIGMFPHILGYSYILKIIFVVFGTSIWHGQAANVLFSVGTVFLIYRIARRLGGRMAGLTALTAAALWPSQILYINMLAAEYSFTFFFYLCVLLFLHLVMDYDGATKHGVRGVLLHILLGCMIAVTAAIRPMALILLIAVLLFLIPIKTRLPGIPINSISIWVRFLAKGWLRAALILAAYMTVSSIINTDIELTINQSIPSFSQSFGYNLLVGLNADSNGGWNEDDSRFLYENLERTGSPIQAQLACRNKAYQRLTADPGGVFNLVIKKYELLWGNDNYGADWNLAFLKEQNELTPNRAVFLNQMKSANQIAYLVAALFSFLTLIYLLQRSASALYVLVLVYLGTAAIHLMVESQNRYHFHVLPVFIIIASVGIKYIFENAVTFVKASDLERQQKENQQTREEAVLKQFEIEEHKAIEQRYKSMTNSFDMQSAIRNGNVTVTVSEGYMGPDMLKKDKSVVTAAETLPERNTASAADEIPIRESAEHNPAPKIFQEEKTKFDNTDLEELILELEEIAETGRVPHKNVEIQPAPESPQDETSLQEDKKVSELEEILDKIKKLEKNQNDLLEGYTKLKEELEQVKLDHTEAARNERGHTI</sequence>
<dbReference type="Pfam" id="PF13231">
    <property type="entry name" value="PMT_2"/>
    <property type="match status" value="1"/>
</dbReference>
<feature type="transmembrane region" description="Helical" evidence="9">
    <location>
        <begin position="45"/>
        <end position="64"/>
    </location>
</feature>
<organism evidence="11 12">
    <name type="scientific">Lacrimispora amygdalina</name>
    <dbReference type="NCBI Taxonomy" id="253257"/>
    <lineage>
        <taxon>Bacteria</taxon>
        <taxon>Bacillati</taxon>
        <taxon>Bacillota</taxon>
        <taxon>Clostridia</taxon>
        <taxon>Lachnospirales</taxon>
        <taxon>Lachnospiraceae</taxon>
        <taxon>Lacrimispora</taxon>
    </lineage>
</organism>
<feature type="transmembrane region" description="Helical" evidence="9">
    <location>
        <begin position="470"/>
        <end position="488"/>
    </location>
</feature>
<keyword evidence="5 9" id="KW-0812">Transmembrane</keyword>
<feature type="transmembrane region" description="Helical" evidence="9">
    <location>
        <begin position="218"/>
        <end position="236"/>
    </location>
</feature>
<comment type="caution">
    <text evidence="11">The sequence shown here is derived from an EMBL/GenBank/DDBJ whole genome shotgun (WGS) entry which is preliminary data.</text>
</comment>
<protein>
    <recommendedName>
        <fullName evidence="10">Glycosyltransferase RgtA/B/C/D-like domain-containing protein</fullName>
    </recommendedName>
</protein>
<evidence type="ECO:0000256" key="5">
    <source>
        <dbReference type="ARBA" id="ARBA00022692"/>
    </source>
</evidence>
<proteinExistence type="predicted"/>
<feature type="transmembrane region" description="Helical" evidence="9">
    <location>
        <begin position="7"/>
        <end position="25"/>
    </location>
</feature>
<accession>A0ABQ5M8U0</accession>
<feature type="transmembrane region" description="Helical" evidence="9">
    <location>
        <begin position="447"/>
        <end position="464"/>
    </location>
</feature>
<feature type="region of interest" description="Disordered" evidence="8">
    <location>
        <begin position="657"/>
        <end position="682"/>
    </location>
</feature>
<evidence type="ECO:0000259" key="10">
    <source>
        <dbReference type="Pfam" id="PF13231"/>
    </source>
</evidence>
<dbReference type="RefSeq" id="WP_346065707.1">
    <property type="nucleotide sequence ID" value="NZ_BRPJ01000066.1"/>
</dbReference>
<keyword evidence="4" id="KW-0808">Transferase</keyword>
<keyword evidence="2" id="KW-1003">Cell membrane</keyword>
<evidence type="ECO:0000256" key="9">
    <source>
        <dbReference type="SAM" id="Phobius"/>
    </source>
</evidence>
<evidence type="ECO:0000256" key="1">
    <source>
        <dbReference type="ARBA" id="ARBA00004651"/>
    </source>
</evidence>
<feature type="domain" description="Glycosyltransferase RgtA/B/C/D-like" evidence="10">
    <location>
        <begin position="147"/>
        <end position="281"/>
    </location>
</feature>
<gene>
    <name evidence="11" type="ORF">LAD12857_32710</name>
</gene>
<keyword evidence="7 9" id="KW-0472">Membrane</keyword>